<feature type="domain" description="GtfA extended beta-sheet meander" evidence="13">
    <location>
        <begin position="95"/>
        <end position="190"/>
    </location>
</feature>
<evidence type="ECO:0000256" key="1">
    <source>
        <dbReference type="ARBA" id="ARBA00004236"/>
    </source>
</evidence>
<dbReference type="GO" id="GO:0016757">
    <property type="term" value="F:glycosyltransferase activity"/>
    <property type="evidence" value="ECO:0007669"/>
    <property type="project" value="UniProtKB-UniRule"/>
</dbReference>
<evidence type="ECO:0000313" key="15">
    <source>
        <dbReference type="Proteomes" id="UP000254707"/>
    </source>
</evidence>
<evidence type="ECO:0000256" key="8">
    <source>
        <dbReference type="ARBA" id="ARBA00022741"/>
    </source>
</evidence>
<comment type="pathway">
    <text evidence="2 11">Protein modification; protein glycosylation.</text>
</comment>
<evidence type="ECO:0000256" key="4">
    <source>
        <dbReference type="ARBA" id="ARBA00022475"/>
    </source>
</evidence>
<keyword evidence="7 11" id="KW-0808">Transferase</keyword>
<organism evidence="14 15">
    <name type="scientific">Staphylococcus saprophyticus</name>
    <dbReference type="NCBI Taxonomy" id="29385"/>
    <lineage>
        <taxon>Bacteria</taxon>
        <taxon>Bacillati</taxon>
        <taxon>Bacillota</taxon>
        <taxon>Bacilli</taxon>
        <taxon>Bacillales</taxon>
        <taxon>Staphylococcaceae</taxon>
        <taxon>Staphylococcus</taxon>
    </lineage>
</organism>
<comment type="similarity">
    <text evidence="3 11">Belongs to the glycosyltransferase group 1 family. Glycosyltransferase 4 subfamily.</text>
</comment>
<feature type="binding site" evidence="11">
    <location>
        <position position="241"/>
    </location>
    <ligand>
        <name>N-acetyl-D-glucosamine</name>
        <dbReference type="ChEBI" id="CHEBI:506227"/>
    </ligand>
</feature>
<dbReference type="UniPathway" id="UPA00378"/>
<evidence type="ECO:0000259" key="12">
    <source>
        <dbReference type="Pfam" id="PF00534"/>
    </source>
</evidence>
<dbReference type="EC" id="2.4.1.-" evidence="11"/>
<keyword evidence="5 11" id="KW-0963">Cytoplasm</keyword>
<comment type="function">
    <text evidence="11">Required for polymorphic O-glycosylation of the serine-rich repeat protein in this bacteria. Catalyzes the first step in glycosylation by transferring N-acetylglucosamine from UDP-GlcNAc to serine residues in the substrate protein. Part of the accessory SecA2/SecY2 system specifically required to export serine-rich repeat cell wall proteins usually encoded upstream in the same operon.</text>
</comment>
<dbReference type="InterPro" id="IPR001296">
    <property type="entry name" value="Glyco_trans_1"/>
</dbReference>
<sequence length="501" mass="58153">MTIYNINFGIGWASSGVEYAQRYRAQLLRKCNETIKFVFLDFIKNENIQTLTENIGFKNEEIIWLYQYFTDIKIAPTSVTVDEIIKPLYSEITKVEDQGKTRKIHFNHNSNYLVCYLKNEDSDVVDRVEYISRGKLLRRDYYSYVRVLSEYFAPEDNLAKLYMRSFYNEDGSIAYNEYVNDEESMFVFEDNILYGKQALIAYFLEKLHLTDKDMLIVDRSKDIGQTVLQNKGSARLGVVIHAEHYNESITNDTYILWNNHYEYVFMNAHEIDFFITATDIQNQLLAQQFEKNYHRKPKIYTIPVGSLSALVKPNRRKPYSIITASRLATEKHVDWLVKAVLKAKASVPEITFDIYGEGGQRQLLSKLIQENHAEDYITLKGHVNLNQVYQDYELFLSGSTSEGFGLTLMEAIGSGLGMIGFDVNYGNPTFIKHQKNGYLIPIDLNEDKESEIIDHLAEGIVNYFDNDTSRFNQASYEIAENFTQPVVVQKWNNLISEVLYD</sequence>
<feature type="binding site" evidence="11">
    <location>
        <begin position="402"/>
        <end position="405"/>
    </location>
    <ligand>
        <name>N-acetyl-D-glucosamine</name>
        <dbReference type="ChEBI" id="CHEBI:506227"/>
    </ligand>
</feature>
<dbReference type="GO" id="GO:0005737">
    <property type="term" value="C:cytoplasm"/>
    <property type="evidence" value="ECO:0007669"/>
    <property type="project" value="UniProtKB-SubCell"/>
</dbReference>
<dbReference type="FunFam" id="3.40.50.2000:FF:000196">
    <property type="entry name" value="UDP-N-acetylglucosamine--peptide N-acetylglucosaminyltransferase GtfA subunit"/>
    <property type="match status" value="1"/>
</dbReference>
<dbReference type="SUPFAM" id="SSF53756">
    <property type="entry name" value="UDP-Glycosyltransferase/glycogen phosphorylase"/>
    <property type="match status" value="1"/>
</dbReference>
<evidence type="ECO:0000256" key="2">
    <source>
        <dbReference type="ARBA" id="ARBA00004922"/>
    </source>
</evidence>
<reference evidence="14 15" key="1">
    <citation type="submission" date="2018-06" db="EMBL/GenBank/DDBJ databases">
        <authorList>
            <consortium name="Pathogen Informatics"/>
            <person name="Doyle S."/>
        </authorList>
    </citation>
    <scope>NUCLEOTIDE SEQUENCE [LARGE SCALE GENOMIC DNA]</scope>
    <source>
        <strain evidence="14 15">NCTC7688</strain>
    </source>
</reference>
<dbReference type="InterPro" id="IPR054396">
    <property type="entry name" value="GtfA_EBD"/>
</dbReference>
<dbReference type="CDD" id="cd04949">
    <property type="entry name" value="GT4_GtfA-like"/>
    <property type="match status" value="1"/>
</dbReference>
<dbReference type="Pfam" id="PF22145">
    <property type="entry name" value="GtfA_EBD"/>
    <property type="match status" value="1"/>
</dbReference>
<comment type="subunit">
    <text evidence="11">Forms a heterotetramer with 2 subunits each of GtfA and GtfB. Part of the accessory SecA2/SecY2 protein translocation apparatus.</text>
</comment>
<feature type="binding site" evidence="11">
    <location>
        <begin position="382"/>
        <end position="383"/>
    </location>
    <ligand>
        <name>UDP</name>
        <dbReference type="ChEBI" id="CHEBI:58223"/>
    </ligand>
</feature>
<protein>
    <recommendedName>
        <fullName evidence="11">UDP-N-acetylglucosamine--peptide N-acetylglucosaminyltransferase GtfA subunit</fullName>
        <ecNumber evidence="11">2.4.1.-</ecNumber>
    </recommendedName>
    <alternativeName>
        <fullName evidence="11">Glycosyltransferase GtfA</fullName>
    </alternativeName>
</protein>
<dbReference type="Pfam" id="PF00534">
    <property type="entry name" value="Glycos_transf_1"/>
    <property type="match status" value="1"/>
</dbReference>
<dbReference type="Gene3D" id="3.40.50.2000">
    <property type="entry name" value="Glycogen Phosphorylase B"/>
    <property type="match status" value="2"/>
</dbReference>
<evidence type="ECO:0000256" key="3">
    <source>
        <dbReference type="ARBA" id="ARBA00009481"/>
    </source>
</evidence>
<evidence type="ECO:0000256" key="7">
    <source>
        <dbReference type="ARBA" id="ARBA00022679"/>
    </source>
</evidence>
<evidence type="ECO:0000313" key="14">
    <source>
        <dbReference type="EMBL" id="SUM81747.1"/>
    </source>
</evidence>
<keyword evidence="9 11" id="KW-0472">Membrane</keyword>
<dbReference type="RefSeq" id="WP_115340422.1">
    <property type="nucleotide sequence ID" value="NZ_UHED01000001.1"/>
</dbReference>
<gene>
    <name evidence="14" type="primary">tagE_1</name>
    <name evidence="11" type="synonym">gtfA</name>
    <name evidence="14" type="ORF">NCTC7688_00240</name>
</gene>
<comment type="catalytic activity">
    <reaction evidence="10 11">
        <text>L-seryl-[protein] + UDP-N-acetyl-alpha-D-glucosamine = 3-O-[N-acetyl-alpha-D-glucosaminyl]-L-seryl-[protein] + UDP + H(+)</text>
        <dbReference type="Rhea" id="RHEA:59872"/>
        <dbReference type="Rhea" id="RHEA-COMP:9863"/>
        <dbReference type="Rhea" id="RHEA-COMP:15471"/>
        <dbReference type="ChEBI" id="CHEBI:15378"/>
        <dbReference type="ChEBI" id="CHEBI:29999"/>
        <dbReference type="ChEBI" id="CHEBI:57705"/>
        <dbReference type="ChEBI" id="CHEBI:58223"/>
        <dbReference type="ChEBI" id="CHEBI:143279"/>
    </reaction>
</comment>
<proteinExistence type="inferred from homology"/>
<keyword evidence="4 11" id="KW-1003">Cell membrane</keyword>
<accession>A0A380HJY3</accession>
<evidence type="ECO:0000256" key="5">
    <source>
        <dbReference type="ARBA" id="ARBA00022490"/>
    </source>
</evidence>
<dbReference type="InterPro" id="IPR014267">
    <property type="entry name" value="GtfA"/>
</dbReference>
<dbReference type="Proteomes" id="UP000254707">
    <property type="component" value="Unassembled WGS sequence"/>
</dbReference>
<evidence type="ECO:0000256" key="10">
    <source>
        <dbReference type="ARBA" id="ARBA00052053"/>
    </source>
</evidence>
<dbReference type="PANTHER" id="PTHR12526">
    <property type="entry name" value="GLYCOSYLTRANSFERASE"/>
    <property type="match status" value="1"/>
</dbReference>
<dbReference type="GO" id="GO:0000166">
    <property type="term" value="F:nucleotide binding"/>
    <property type="evidence" value="ECO:0007669"/>
    <property type="project" value="UniProtKB-KW"/>
</dbReference>
<feature type="binding site" evidence="11">
    <location>
        <begin position="16"/>
        <end position="19"/>
    </location>
    <ligand>
        <name>UDP</name>
        <dbReference type="ChEBI" id="CHEBI:58223"/>
    </ligand>
</feature>
<dbReference type="PANTHER" id="PTHR12526:SF629">
    <property type="entry name" value="TEICHURONIC ACID BIOSYNTHESIS GLYCOSYLTRANSFERASE TUAH-RELATED"/>
    <property type="match status" value="1"/>
</dbReference>
<evidence type="ECO:0000256" key="11">
    <source>
        <dbReference type="HAMAP-Rule" id="MF_01472"/>
    </source>
</evidence>
<dbReference type="NCBIfam" id="TIGR02918">
    <property type="entry name" value="accessory Sec system glycosyltransferase GtfA"/>
    <property type="match status" value="1"/>
</dbReference>
<comment type="subcellular location">
    <subcellularLocation>
        <location evidence="1 11">Cell membrane</location>
        <topology evidence="11">Peripheral membrane protein</topology>
    </subcellularLocation>
    <subcellularLocation>
        <location evidence="11">Cytoplasm</location>
    </subcellularLocation>
    <text evidence="11">Cell membrane association requires GtfB.</text>
</comment>
<dbReference type="GO" id="GO:0005886">
    <property type="term" value="C:plasma membrane"/>
    <property type="evidence" value="ECO:0007669"/>
    <property type="project" value="UniProtKB-SubCell"/>
</dbReference>
<feature type="domain" description="Glycosyl transferase family 1" evidence="12">
    <location>
        <begin position="315"/>
        <end position="456"/>
    </location>
</feature>
<dbReference type="HAMAP" id="MF_01472">
    <property type="entry name" value="GtfA"/>
    <property type="match status" value="1"/>
</dbReference>
<keyword evidence="6 11" id="KW-0328">Glycosyltransferase</keyword>
<dbReference type="AlphaFoldDB" id="A0A380HJY3"/>
<dbReference type="EMBL" id="UHED01000001">
    <property type="protein sequence ID" value="SUM81747.1"/>
    <property type="molecule type" value="Genomic_DNA"/>
</dbReference>
<evidence type="ECO:0000259" key="13">
    <source>
        <dbReference type="Pfam" id="PF22145"/>
    </source>
</evidence>
<name>A0A380HJY3_STASA</name>
<keyword evidence="8 11" id="KW-0547">Nucleotide-binding</keyword>
<evidence type="ECO:0000256" key="9">
    <source>
        <dbReference type="ARBA" id="ARBA00023136"/>
    </source>
</evidence>
<dbReference type="GO" id="GO:0017122">
    <property type="term" value="C:protein N-acetylglucosaminyltransferase complex"/>
    <property type="evidence" value="ECO:0007669"/>
    <property type="project" value="UniProtKB-UniRule"/>
</dbReference>
<evidence type="ECO:0000256" key="6">
    <source>
        <dbReference type="ARBA" id="ARBA00022676"/>
    </source>
</evidence>